<evidence type="ECO:0000256" key="3">
    <source>
        <dbReference type="ARBA" id="ARBA00022840"/>
    </source>
</evidence>
<organism evidence="6 7">
    <name type="scientific">Streptomyces andamanensis</name>
    <dbReference type="NCBI Taxonomy" id="1565035"/>
    <lineage>
        <taxon>Bacteria</taxon>
        <taxon>Bacillati</taxon>
        <taxon>Actinomycetota</taxon>
        <taxon>Actinomycetes</taxon>
        <taxon>Kitasatosporales</taxon>
        <taxon>Streptomycetaceae</taxon>
        <taxon>Streptomyces</taxon>
    </lineage>
</organism>
<evidence type="ECO:0000256" key="2">
    <source>
        <dbReference type="ARBA" id="ARBA00022741"/>
    </source>
</evidence>
<keyword evidence="1" id="KW-0436">Ligase</keyword>
<dbReference type="Proteomes" id="UP001595824">
    <property type="component" value="Unassembled WGS sequence"/>
</dbReference>
<sequence length="430" mass="45249">MANAFSPRPTGAEHDILYLGWQREAVEALGRLGARVACVVSSSDRFKPTDEGFDGPLAVAADHTSPESVLGALDELGLSPGAFWTVCTEDEFAIVTAAVLGSLGCRRAVPVAGALSLRDKAAQKKLIRRAGLPVAACVRVPDLAAVERAVSSHGIGLPCVVKPPAGAGSQHTHVVRDRREMSATLDALAEEAGGTVGPWLVEAFVPGEELHIDGAVRDGKLVLASASRYLHNVVEVHRGRLVASATLDDVTERELADAAVLLTERALTALNHTDGVFHLEAFHEDGVLTFSECAGRIGGGMVLEAVRGKYGTDLYDEWAAAVLDAPSPTPADAGEPRPGSFGWANLTAPPGPLRNLPTRGDIEARPGVVEAQLWAKEGDLVDDMRRASHHLAAKALVHAPTEEAARARLVEVASWFTGTLRGDERGCGDA</sequence>
<dbReference type="Gene3D" id="3.30.470.20">
    <property type="entry name" value="ATP-grasp fold, B domain"/>
    <property type="match status" value="1"/>
</dbReference>
<dbReference type="InterPro" id="IPR011761">
    <property type="entry name" value="ATP-grasp"/>
</dbReference>
<evidence type="ECO:0000256" key="4">
    <source>
        <dbReference type="PROSITE-ProRule" id="PRU00409"/>
    </source>
</evidence>
<gene>
    <name evidence="6" type="ORF">ACFPC0_00470</name>
</gene>
<evidence type="ECO:0000259" key="5">
    <source>
        <dbReference type="PROSITE" id="PS50975"/>
    </source>
</evidence>
<dbReference type="Pfam" id="PF13535">
    <property type="entry name" value="ATP-grasp_4"/>
    <property type="match status" value="1"/>
</dbReference>
<name>A0ABV8T6R2_9ACTN</name>
<dbReference type="RefSeq" id="WP_381736402.1">
    <property type="nucleotide sequence ID" value="NZ_JBHSDP010000002.1"/>
</dbReference>
<reference evidence="7" key="1">
    <citation type="journal article" date="2019" name="Int. J. Syst. Evol. Microbiol.">
        <title>The Global Catalogue of Microorganisms (GCM) 10K type strain sequencing project: providing services to taxonomists for standard genome sequencing and annotation.</title>
        <authorList>
            <consortium name="The Broad Institute Genomics Platform"/>
            <consortium name="The Broad Institute Genome Sequencing Center for Infectious Disease"/>
            <person name="Wu L."/>
            <person name="Ma J."/>
        </authorList>
    </citation>
    <scope>NUCLEOTIDE SEQUENCE [LARGE SCALE GENOMIC DNA]</scope>
    <source>
        <strain evidence="7">PCU 347</strain>
    </source>
</reference>
<evidence type="ECO:0000256" key="1">
    <source>
        <dbReference type="ARBA" id="ARBA00022598"/>
    </source>
</evidence>
<keyword evidence="3 4" id="KW-0067">ATP-binding</keyword>
<dbReference type="Gene3D" id="3.30.1490.20">
    <property type="entry name" value="ATP-grasp fold, A domain"/>
    <property type="match status" value="1"/>
</dbReference>
<keyword evidence="7" id="KW-1185">Reference proteome</keyword>
<dbReference type="PANTHER" id="PTHR43585">
    <property type="entry name" value="FUMIPYRROLE BIOSYNTHESIS PROTEIN C"/>
    <property type="match status" value="1"/>
</dbReference>
<dbReference type="InterPro" id="IPR052032">
    <property type="entry name" value="ATP-dep_AA_Ligase"/>
</dbReference>
<dbReference type="InterPro" id="IPR013815">
    <property type="entry name" value="ATP_grasp_subdomain_1"/>
</dbReference>
<dbReference type="SUPFAM" id="SSF56059">
    <property type="entry name" value="Glutathione synthetase ATP-binding domain-like"/>
    <property type="match status" value="1"/>
</dbReference>
<evidence type="ECO:0000313" key="6">
    <source>
        <dbReference type="EMBL" id="MFC4326324.1"/>
    </source>
</evidence>
<protein>
    <submittedName>
        <fullName evidence="6">ATP-grasp domain-containing protein</fullName>
    </submittedName>
</protein>
<dbReference type="PANTHER" id="PTHR43585:SF2">
    <property type="entry name" value="ATP-GRASP ENZYME FSQD"/>
    <property type="match status" value="1"/>
</dbReference>
<feature type="domain" description="ATP-grasp" evidence="5">
    <location>
        <begin position="124"/>
        <end position="323"/>
    </location>
</feature>
<dbReference type="EMBL" id="JBHSDP010000002">
    <property type="protein sequence ID" value="MFC4326324.1"/>
    <property type="molecule type" value="Genomic_DNA"/>
</dbReference>
<accession>A0ABV8T6R2</accession>
<keyword evidence="2 4" id="KW-0547">Nucleotide-binding</keyword>
<proteinExistence type="predicted"/>
<evidence type="ECO:0000313" key="7">
    <source>
        <dbReference type="Proteomes" id="UP001595824"/>
    </source>
</evidence>
<dbReference type="PROSITE" id="PS50975">
    <property type="entry name" value="ATP_GRASP"/>
    <property type="match status" value="1"/>
</dbReference>
<comment type="caution">
    <text evidence="6">The sequence shown here is derived from an EMBL/GenBank/DDBJ whole genome shotgun (WGS) entry which is preliminary data.</text>
</comment>